<evidence type="ECO:0000313" key="1">
    <source>
        <dbReference type="EMBL" id="EOR96495.1"/>
    </source>
</evidence>
<dbReference type="AlphaFoldDB" id="R9GYB4"/>
<dbReference type="EMBL" id="AQPN01000011">
    <property type="protein sequence ID" value="EOR96495.1"/>
    <property type="molecule type" value="Genomic_DNA"/>
</dbReference>
<comment type="caution">
    <text evidence="1">The sequence shown here is derived from an EMBL/GenBank/DDBJ whole genome shotgun (WGS) entry which is preliminary data.</text>
</comment>
<protein>
    <recommendedName>
        <fullName evidence="3">Transposase</fullName>
    </recommendedName>
</protein>
<gene>
    <name evidence="1" type="ORF">ADIARSV_0316</name>
</gene>
<keyword evidence="2" id="KW-1185">Reference proteome</keyword>
<name>R9GYB4_9SPHI</name>
<evidence type="ECO:0008006" key="3">
    <source>
        <dbReference type="Google" id="ProtNLM"/>
    </source>
</evidence>
<accession>R9GYB4</accession>
<dbReference type="Proteomes" id="UP000014174">
    <property type="component" value="Unassembled WGS sequence"/>
</dbReference>
<sequence>MYSSDAFKIQFLRNQQLNEHLARQMNGEENVFIVDSIPVPVCKSFGKNTQEYAGKTSIQRLIKDILRLTRLVFWI</sequence>
<organism evidence="1 2">
    <name type="scientific">Arcticibacter svalbardensis MN12-7</name>
    <dbReference type="NCBI Taxonomy" id="1150600"/>
    <lineage>
        <taxon>Bacteria</taxon>
        <taxon>Pseudomonadati</taxon>
        <taxon>Bacteroidota</taxon>
        <taxon>Sphingobacteriia</taxon>
        <taxon>Sphingobacteriales</taxon>
        <taxon>Sphingobacteriaceae</taxon>
        <taxon>Arcticibacter</taxon>
    </lineage>
</organism>
<proteinExistence type="predicted"/>
<evidence type="ECO:0000313" key="2">
    <source>
        <dbReference type="Proteomes" id="UP000014174"/>
    </source>
</evidence>
<reference evidence="1 2" key="1">
    <citation type="journal article" date="2013" name="Genome Announc.">
        <title>Draft Genome Sequence of Arcticibacter svalbardensis Strain MN12-7T, a Member of the Family Sphingobacteriaceae Isolated from an Arctic Soil Sample.</title>
        <authorList>
            <person name="Shivaji S."/>
            <person name="Ara S."/>
            <person name="Prasad S."/>
            <person name="Manasa B.P."/>
            <person name="Begum Z."/>
            <person name="Singh A."/>
            <person name="Kumar Pinnaka A."/>
        </authorList>
    </citation>
    <scope>NUCLEOTIDE SEQUENCE [LARGE SCALE GENOMIC DNA]</scope>
    <source>
        <strain evidence="1 2">MN12-7</strain>
    </source>
</reference>